<gene>
    <name evidence="5" type="ORF">MNOR_LOCUS37649</name>
</gene>
<dbReference type="InterPro" id="IPR036770">
    <property type="entry name" value="Ankyrin_rpt-contain_sf"/>
</dbReference>
<keyword evidence="4" id="KW-0472">Membrane</keyword>
<evidence type="ECO:0008006" key="7">
    <source>
        <dbReference type="Google" id="ProtNLM"/>
    </source>
</evidence>
<evidence type="ECO:0000256" key="3">
    <source>
        <dbReference type="PROSITE-ProRule" id="PRU00023"/>
    </source>
</evidence>
<evidence type="ECO:0000313" key="6">
    <source>
        <dbReference type="Proteomes" id="UP001497623"/>
    </source>
</evidence>
<evidence type="ECO:0000256" key="2">
    <source>
        <dbReference type="ARBA" id="ARBA00023043"/>
    </source>
</evidence>
<protein>
    <recommendedName>
        <fullName evidence="7">Ankyrin repeat protein</fullName>
    </recommendedName>
</protein>
<name>A0AAV2SLK0_MEGNR</name>
<keyword evidence="2 3" id="KW-0040">ANK repeat</keyword>
<keyword evidence="1" id="KW-0677">Repeat</keyword>
<dbReference type="PROSITE" id="PS50088">
    <property type="entry name" value="ANK_REPEAT"/>
    <property type="match status" value="3"/>
</dbReference>
<dbReference type="InterPro" id="IPR002110">
    <property type="entry name" value="Ankyrin_rpt"/>
</dbReference>
<feature type="repeat" description="ANK" evidence="3">
    <location>
        <begin position="61"/>
        <end position="93"/>
    </location>
</feature>
<dbReference type="SUPFAM" id="SSF48403">
    <property type="entry name" value="Ankyrin repeat"/>
    <property type="match status" value="1"/>
</dbReference>
<evidence type="ECO:0000313" key="5">
    <source>
        <dbReference type="EMBL" id="CAL4201895.1"/>
    </source>
</evidence>
<accession>A0AAV2SLK0</accession>
<proteinExistence type="predicted"/>
<comment type="caution">
    <text evidence="5">The sequence shown here is derived from an EMBL/GenBank/DDBJ whole genome shotgun (WGS) entry which is preliminary data.</text>
</comment>
<evidence type="ECO:0000256" key="4">
    <source>
        <dbReference type="SAM" id="Phobius"/>
    </source>
</evidence>
<dbReference type="PROSITE" id="PS50297">
    <property type="entry name" value="ANK_REP_REGION"/>
    <property type="match status" value="2"/>
</dbReference>
<keyword evidence="6" id="KW-1185">Reference proteome</keyword>
<evidence type="ECO:0000256" key="1">
    <source>
        <dbReference type="ARBA" id="ARBA00022737"/>
    </source>
</evidence>
<feature type="repeat" description="ANK" evidence="3">
    <location>
        <begin position="94"/>
        <end position="126"/>
    </location>
</feature>
<dbReference type="Proteomes" id="UP001497623">
    <property type="component" value="Unassembled WGS sequence"/>
</dbReference>
<dbReference type="Gene3D" id="1.25.40.20">
    <property type="entry name" value="Ankyrin repeat-containing domain"/>
    <property type="match status" value="1"/>
</dbReference>
<feature type="transmembrane region" description="Helical" evidence="4">
    <location>
        <begin position="166"/>
        <end position="186"/>
    </location>
</feature>
<dbReference type="PANTHER" id="PTHR24171">
    <property type="entry name" value="ANKYRIN REPEAT DOMAIN-CONTAINING PROTEIN 39-RELATED"/>
    <property type="match status" value="1"/>
</dbReference>
<dbReference type="Pfam" id="PF12796">
    <property type="entry name" value="Ank_2"/>
    <property type="match status" value="1"/>
</dbReference>
<sequence length="188" mass="20611">MIHAILAANSDIDVQDHAGFTALIYTSKYDNLDTARILISAGAQLDLQTNKTIVHKHGEGSGWTASMYASRFSHLNITNMLLEYGADMNIQDTDGNTALHIATKENRKEHVNTLMQHGADQRIKSKTGKTAGDIARNKGFLDILQLIEHFTEVDNQSLVDTCNKSILVTNNSILVISLVAIIIILVSP</sequence>
<feature type="repeat" description="ANK" evidence="3">
    <location>
        <begin position="18"/>
        <end position="50"/>
    </location>
</feature>
<keyword evidence="4" id="KW-1133">Transmembrane helix</keyword>
<dbReference type="AlphaFoldDB" id="A0AAV2SLK0"/>
<organism evidence="5 6">
    <name type="scientific">Meganyctiphanes norvegica</name>
    <name type="common">Northern krill</name>
    <name type="synonym">Thysanopoda norvegica</name>
    <dbReference type="NCBI Taxonomy" id="48144"/>
    <lineage>
        <taxon>Eukaryota</taxon>
        <taxon>Metazoa</taxon>
        <taxon>Ecdysozoa</taxon>
        <taxon>Arthropoda</taxon>
        <taxon>Crustacea</taxon>
        <taxon>Multicrustacea</taxon>
        <taxon>Malacostraca</taxon>
        <taxon>Eumalacostraca</taxon>
        <taxon>Eucarida</taxon>
        <taxon>Euphausiacea</taxon>
        <taxon>Euphausiidae</taxon>
        <taxon>Meganyctiphanes</taxon>
    </lineage>
</organism>
<dbReference type="Pfam" id="PF00023">
    <property type="entry name" value="Ank"/>
    <property type="match status" value="1"/>
</dbReference>
<reference evidence="5 6" key="1">
    <citation type="submission" date="2024-05" db="EMBL/GenBank/DDBJ databases">
        <authorList>
            <person name="Wallberg A."/>
        </authorList>
    </citation>
    <scope>NUCLEOTIDE SEQUENCE [LARGE SCALE GENOMIC DNA]</scope>
</reference>
<dbReference type="SMART" id="SM00248">
    <property type="entry name" value="ANK"/>
    <property type="match status" value="3"/>
</dbReference>
<keyword evidence="4" id="KW-0812">Transmembrane</keyword>
<dbReference type="EMBL" id="CAXKWB010077898">
    <property type="protein sequence ID" value="CAL4201895.1"/>
    <property type="molecule type" value="Genomic_DNA"/>
</dbReference>